<protein>
    <submittedName>
        <fullName evidence="3">PPIase cyclophilin-type domain-containing protein</fullName>
    </submittedName>
</protein>
<dbReference type="WBParaSite" id="HPBE_0002067701-mRNA-1">
    <property type="protein sequence ID" value="HPBE_0002067701-mRNA-1"/>
    <property type="gene ID" value="HPBE_0002067701"/>
</dbReference>
<evidence type="ECO:0000313" key="2">
    <source>
        <dbReference type="Proteomes" id="UP000050761"/>
    </source>
</evidence>
<sequence length="147" mass="16529">MLALTFVYSQEAGKLIDAIELNTSNTVIDTSWILRGHLGTILKCRNSRKLNSSRFKKGAYGFGKFVDTTILHFTAGQCVPNTHSVFEVVIGNDTLALFPRMALDYPRRIIIFGKIFMRFGVPDKGLSERSNRISFQTIQDHAIACEQ</sequence>
<evidence type="ECO:0000313" key="1">
    <source>
        <dbReference type="EMBL" id="VDP21305.1"/>
    </source>
</evidence>
<accession>A0A183GEC8</accession>
<reference evidence="1 2" key="1">
    <citation type="submission" date="2018-11" db="EMBL/GenBank/DDBJ databases">
        <authorList>
            <consortium name="Pathogen Informatics"/>
        </authorList>
    </citation>
    <scope>NUCLEOTIDE SEQUENCE [LARGE SCALE GENOMIC DNA]</scope>
</reference>
<dbReference type="AlphaFoldDB" id="A0A183GEC8"/>
<name>A0A183GEC8_HELPZ</name>
<accession>A0A3P8CRA1</accession>
<dbReference type="EMBL" id="UZAH01032357">
    <property type="protein sequence ID" value="VDP21305.1"/>
    <property type="molecule type" value="Genomic_DNA"/>
</dbReference>
<reference evidence="3" key="2">
    <citation type="submission" date="2019-09" db="UniProtKB">
        <authorList>
            <consortium name="WormBaseParasite"/>
        </authorList>
    </citation>
    <scope>IDENTIFICATION</scope>
</reference>
<dbReference type="Proteomes" id="UP000050761">
    <property type="component" value="Unassembled WGS sequence"/>
</dbReference>
<keyword evidence="2" id="KW-1185">Reference proteome</keyword>
<evidence type="ECO:0000313" key="3">
    <source>
        <dbReference type="WBParaSite" id="HPBE_0002067701-mRNA-1"/>
    </source>
</evidence>
<organism evidence="2 3">
    <name type="scientific">Heligmosomoides polygyrus</name>
    <name type="common">Parasitic roundworm</name>
    <dbReference type="NCBI Taxonomy" id="6339"/>
    <lineage>
        <taxon>Eukaryota</taxon>
        <taxon>Metazoa</taxon>
        <taxon>Ecdysozoa</taxon>
        <taxon>Nematoda</taxon>
        <taxon>Chromadorea</taxon>
        <taxon>Rhabditida</taxon>
        <taxon>Rhabditina</taxon>
        <taxon>Rhabditomorpha</taxon>
        <taxon>Strongyloidea</taxon>
        <taxon>Heligmosomidae</taxon>
        <taxon>Heligmosomoides</taxon>
    </lineage>
</organism>
<gene>
    <name evidence="1" type="ORF">HPBE_LOCUS20676</name>
</gene>
<proteinExistence type="predicted"/>